<evidence type="ECO:0000313" key="3">
    <source>
        <dbReference type="Proteomes" id="UP000085678"/>
    </source>
</evidence>
<evidence type="ECO:0000256" key="1">
    <source>
        <dbReference type="ARBA" id="ARBA00022837"/>
    </source>
</evidence>
<reference evidence="4" key="1">
    <citation type="submission" date="2025-08" db="UniProtKB">
        <authorList>
            <consortium name="RefSeq"/>
        </authorList>
    </citation>
    <scope>IDENTIFICATION</scope>
    <source>
        <tissue evidence="4">Gonads</tissue>
    </source>
</reference>
<gene>
    <name evidence="4" type="primary">LOC106151041</name>
</gene>
<keyword evidence="3" id="KW-1185">Reference proteome</keyword>
<dbReference type="PROSITE" id="PS00018">
    <property type="entry name" value="EF_HAND_1"/>
    <property type="match status" value="2"/>
</dbReference>
<dbReference type="KEGG" id="lak:106151041"/>
<dbReference type="GeneID" id="106151041"/>
<name>A0A1S3H270_LINAN</name>
<dbReference type="InterPro" id="IPR002048">
    <property type="entry name" value="EF_hand_dom"/>
</dbReference>
<dbReference type="InParanoid" id="A0A1S3H270"/>
<dbReference type="AlphaFoldDB" id="A0A1S3H270"/>
<dbReference type="Gene3D" id="1.10.238.10">
    <property type="entry name" value="EF-hand"/>
    <property type="match status" value="2"/>
</dbReference>
<keyword evidence="1" id="KW-0106">Calcium</keyword>
<protein>
    <submittedName>
        <fullName evidence="4">Luciferin-binding protein-like</fullName>
    </submittedName>
</protein>
<dbReference type="SUPFAM" id="SSF47473">
    <property type="entry name" value="EF-hand"/>
    <property type="match status" value="1"/>
</dbReference>
<evidence type="ECO:0000259" key="2">
    <source>
        <dbReference type="PROSITE" id="PS50222"/>
    </source>
</evidence>
<evidence type="ECO:0000313" key="4">
    <source>
        <dbReference type="RefSeq" id="XP_013379571.1"/>
    </source>
</evidence>
<organism evidence="3 4">
    <name type="scientific">Lingula anatina</name>
    <name type="common">Brachiopod</name>
    <name type="synonym">Lingula unguis</name>
    <dbReference type="NCBI Taxonomy" id="7574"/>
    <lineage>
        <taxon>Eukaryota</taxon>
        <taxon>Metazoa</taxon>
        <taxon>Spiralia</taxon>
        <taxon>Lophotrochozoa</taxon>
        <taxon>Brachiopoda</taxon>
        <taxon>Linguliformea</taxon>
        <taxon>Lingulata</taxon>
        <taxon>Lingulida</taxon>
        <taxon>Linguloidea</taxon>
        <taxon>Lingulidae</taxon>
        <taxon>Lingula</taxon>
    </lineage>
</organism>
<proteinExistence type="predicted"/>
<dbReference type="InterPro" id="IPR018247">
    <property type="entry name" value="EF_Hand_1_Ca_BS"/>
</dbReference>
<dbReference type="RefSeq" id="XP_013379571.1">
    <property type="nucleotide sequence ID" value="XM_013524117.1"/>
</dbReference>
<dbReference type="Proteomes" id="UP000085678">
    <property type="component" value="Unplaced"/>
</dbReference>
<dbReference type="GO" id="GO:0005509">
    <property type="term" value="F:calcium ion binding"/>
    <property type="evidence" value="ECO:0007669"/>
    <property type="project" value="InterPro"/>
</dbReference>
<dbReference type="Pfam" id="PF13202">
    <property type="entry name" value="EF-hand_5"/>
    <property type="match status" value="2"/>
</dbReference>
<feature type="domain" description="EF-hand" evidence="2">
    <location>
        <begin position="171"/>
        <end position="200"/>
    </location>
</feature>
<sequence length="215" mass="24834">MWFRIMDTNNDGLVYKEEYVDEVAKRGQQVLSPWRANAFSLPFVATQSGRILLRVIDVNNDGLVYKEEFMDEVAFRAQRVLSSWRAKAVYGLMKTVENCDEAMSVSEYSNLLEITRNVLPPGELFNIIDHSRNDIISMEEFLYGYVDCDEELSADEYSNFLHITRNVLPPEELFNAIDRNQNHIISLDEFLFVCGDFYFGMKDTKTALFYGSPGN</sequence>
<dbReference type="PROSITE" id="PS50222">
    <property type="entry name" value="EF_HAND_2"/>
    <property type="match status" value="1"/>
</dbReference>
<dbReference type="InterPro" id="IPR011992">
    <property type="entry name" value="EF-hand-dom_pair"/>
</dbReference>
<accession>A0A1S3H270</accession>